<dbReference type="Gene3D" id="3.40.50.150">
    <property type="entry name" value="Vaccinia Virus protein VP39"/>
    <property type="match status" value="1"/>
</dbReference>
<dbReference type="Proteomes" id="UP000636960">
    <property type="component" value="Unassembled WGS sequence"/>
</dbReference>
<comment type="caution">
    <text evidence="2">The sequence shown here is derived from an EMBL/GenBank/DDBJ whole genome shotgun (WGS) entry which is preliminary data.</text>
</comment>
<keyword evidence="3" id="KW-1185">Reference proteome</keyword>
<dbReference type="Pfam" id="PF08241">
    <property type="entry name" value="Methyltransf_11"/>
    <property type="match status" value="1"/>
</dbReference>
<protein>
    <recommendedName>
        <fullName evidence="1">Methyltransferase type 11 domain-containing protein</fullName>
    </recommendedName>
</protein>
<accession>A0A919K1H9</accession>
<reference evidence="2" key="1">
    <citation type="submission" date="2021-01" db="EMBL/GenBank/DDBJ databases">
        <title>Whole genome shotgun sequence of Actinoplanes rishiriensis NBRC 108556.</title>
        <authorList>
            <person name="Komaki H."/>
            <person name="Tamura T."/>
        </authorList>
    </citation>
    <scope>NUCLEOTIDE SEQUENCE</scope>
    <source>
        <strain evidence="2">NBRC 108556</strain>
    </source>
</reference>
<dbReference type="GO" id="GO:0008757">
    <property type="term" value="F:S-adenosylmethionine-dependent methyltransferase activity"/>
    <property type="evidence" value="ECO:0007669"/>
    <property type="project" value="InterPro"/>
</dbReference>
<dbReference type="SUPFAM" id="SSF53335">
    <property type="entry name" value="S-adenosyl-L-methionine-dependent methyltransferases"/>
    <property type="match status" value="1"/>
</dbReference>
<organism evidence="2 3">
    <name type="scientific">Paractinoplanes rishiriensis</name>
    <dbReference type="NCBI Taxonomy" id="1050105"/>
    <lineage>
        <taxon>Bacteria</taxon>
        <taxon>Bacillati</taxon>
        <taxon>Actinomycetota</taxon>
        <taxon>Actinomycetes</taxon>
        <taxon>Micromonosporales</taxon>
        <taxon>Micromonosporaceae</taxon>
        <taxon>Paractinoplanes</taxon>
    </lineage>
</organism>
<dbReference type="InterPro" id="IPR029063">
    <property type="entry name" value="SAM-dependent_MTases_sf"/>
</dbReference>
<evidence type="ECO:0000313" key="3">
    <source>
        <dbReference type="Proteomes" id="UP000636960"/>
    </source>
</evidence>
<dbReference type="AlphaFoldDB" id="A0A919K1H9"/>
<name>A0A919K1H9_9ACTN</name>
<evidence type="ECO:0000259" key="1">
    <source>
        <dbReference type="Pfam" id="PF08241"/>
    </source>
</evidence>
<proteinExistence type="predicted"/>
<dbReference type="InterPro" id="IPR013216">
    <property type="entry name" value="Methyltransf_11"/>
</dbReference>
<feature type="domain" description="Methyltransferase type 11" evidence="1">
    <location>
        <begin position="12"/>
        <end position="59"/>
    </location>
</feature>
<evidence type="ECO:0000313" key="2">
    <source>
        <dbReference type="EMBL" id="GIE98925.1"/>
    </source>
</evidence>
<dbReference type="EMBL" id="BOMV01000067">
    <property type="protein sequence ID" value="GIE98925.1"/>
    <property type="molecule type" value="Genomic_DNA"/>
</dbReference>
<dbReference type="CDD" id="cd02440">
    <property type="entry name" value="AdoMet_MTases"/>
    <property type="match status" value="1"/>
</dbReference>
<sequence>MAAVARGRGFAVEVGRFEEWDPAGRTFDAVVAGQTWHWVDPVAGAAKAATVLRPGGRLALFWNVFQAPPALAEALGAVYRRVLPGLPAANLSDALAAYGSMVVSATDGMAQAGGFGPAEEWRFEWDRTYGRDEWLDQIPTHGGVNRLPPATLQDLLAGVGAAIDAAGGNVPVHYTTVAVTAVRED</sequence>
<gene>
    <name evidence="2" type="ORF">Ari01nite_63900</name>
</gene>